<dbReference type="CDD" id="cd12148">
    <property type="entry name" value="fungal_TF_MHR"/>
    <property type="match status" value="1"/>
</dbReference>
<feature type="transmembrane region" description="Helical" evidence="9">
    <location>
        <begin position="91"/>
        <end position="114"/>
    </location>
</feature>
<gene>
    <name evidence="11" type="ORF">FAGAP_7635</name>
</gene>
<feature type="transmembrane region" description="Helical" evidence="9">
    <location>
        <begin position="62"/>
        <end position="79"/>
    </location>
</feature>
<evidence type="ECO:0000256" key="2">
    <source>
        <dbReference type="ARBA" id="ARBA00010992"/>
    </source>
</evidence>
<dbReference type="GO" id="GO:0003677">
    <property type="term" value="F:DNA binding"/>
    <property type="evidence" value="ECO:0007669"/>
    <property type="project" value="InterPro"/>
</dbReference>
<dbReference type="InterPro" id="IPR003663">
    <property type="entry name" value="Sugar/inositol_transpt"/>
</dbReference>
<keyword evidence="7" id="KW-0539">Nucleus</keyword>
<feature type="transmembrane region" description="Helical" evidence="9">
    <location>
        <begin position="189"/>
        <end position="205"/>
    </location>
</feature>
<dbReference type="Proteomes" id="UP000737391">
    <property type="component" value="Unassembled WGS sequence"/>
</dbReference>
<dbReference type="InterPro" id="IPR020846">
    <property type="entry name" value="MFS_dom"/>
</dbReference>
<dbReference type="Gene3D" id="4.10.240.10">
    <property type="entry name" value="Zn(2)-C6 fungal-type DNA-binding domain"/>
    <property type="match status" value="1"/>
</dbReference>
<dbReference type="EMBL" id="LUFC02000561">
    <property type="protein sequence ID" value="KAF4496204.1"/>
    <property type="molecule type" value="Genomic_DNA"/>
</dbReference>
<evidence type="ECO:0000256" key="4">
    <source>
        <dbReference type="ARBA" id="ARBA00022692"/>
    </source>
</evidence>
<dbReference type="GO" id="GO:0006351">
    <property type="term" value="P:DNA-templated transcription"/>
    <property type="evidence" value="ECO:0007669"/>
    <property type="project" value="InterPro"/>
</dbReference>
<feature type="transmembrane region" description="Helical" evidence="9">
    <location>
        <begin position="149"/>
        <end position="169"/>
    </location>
</feature>
<dbReference type="Pfam" id="PF04082">
    <property type="entry name" value="Fungal_trans"/>
    <property type="match status" value="1"/>
</dbReference>
<dbReference type="PRINTS" id="PR00171">
    <property type="entry name" value="SUGRTRNSPORT"/>
</dbReference>
<evidence type="ECO:0000259" key="10">
    <source>
        <dbReference type="PROSITE" id="PS50850"/>
    </source>
</evidence>
<comment type="similarity">
    <text evidence="2">Belongs to the major facilitator superfamily. Sugar transporter (TC 2.A.1.1) family.</text>
</comment>
<evidence type="ECO:0000313" key="12">
    <source>
        <dbReference type="Proteomes" id="UP000737391"/>
    </source>
</evidence>
<organism evidence="11 12">
    <name type="scientific">Fusarium agapanthi</name>
    <dbReference type="NCBI Taxonomy" id="1803897"/>
    <lineage>
        <taxon>Eukaryota</taxon>
        <taxon>Fungi</taxon>
        <taxon>Dikarya</taxon>
        <taxon>Ascomycota</taxon>
        <taxon>Pezizomycotina</taxon>
        <taxon>Sordariomycetes</taxon>
        <taxon>Hypocreomycetidae</taxon>
        <taxon>Hypocreales</taxon>
        <taxon>Nectriaceae</taxon>
        <taxon>Fusarium</taxon>
        <taxon>Fusarium fujikuroi species complex</taxon>
    </lineage>
</organism>
<evidence type="ECO:0000256" key="1">
    <source>
        <dbReference type="ARBA" id="ARBA00004141"/>
    </source>
</evidence>
<keyword evidence="5 9" id="KW-1133">Transmembrane helix</keyword>
<dbReference type="SUPFAM" id="SSF103473">
    <property type="entry name" value="MFS general substrate transporter"/>
    <property type="match status" value="1"/>
</dbReference>
<dbReference type="CDD" id="cd14653">
    <property type="entry name" value="ZIP_Gal4p-like"/>
    <property type="match status" value="1"/>
</dbReference>
<dbReference type="InterPro" id="IPR050360">
    <property type="entry name" value="MFS_Sugar_Transporters"/>
</dbReference>
<sequence length="1303" mass="144566">MTTELGAVPAQGKMSGWLFFSIFVISMGSIFWGYDIGILSTIYVSPGFNKALDHPSSSEKGLITAIFAAGQFASFALLAGPINNKYGRRWAGFGGVCLLCVGAAIQTGAVHLAMMVVGRIIAGVGTGVVSTAVPLYLSEISPAKHRGLYVAANQVGIVSGISMAFWVGYGYSFWDYGNGIDLEWRLSTAMQFVPALLFLGGVLFIPESPRWLVETDQVEAASESLCKLRGLTAAEIQPELDEIRANILWHQENSITSARVFIQQKPLWSRLWRAWSLAFLQQMSGAAGIRYYLPTNFIAAGTSEELSLLASGIDGTVQVVCTVAAMFFIDKLGRRHSLGIGAIIMAFCLMINGALQTAYPGQNNQSANYANIFFIFFFTVGYSMGFGPCAWIYASEIFPANCRSKGLAISSSGSSLGSIIVGQVWPVAVSRIGPRVYFIFMTFNVFAAILVYACYPETKNKTLEELDSHFGSLNVHSEEDATPKQMLGAEEERVEVRDKSDDGVFGGQWIRRTSRSTRVIVVANAKRVVIHVSCSAIRLASIPFTNVNTEIPACQPCQNSGSICDYTDGRSGDVHPRSYIHDLEAQLMRLESQLQEVDDATAEVSPPTSTLRSDDEHPQDLIRVGDEGHAHFIGASSGMYLVRSVLESAQQNYPDFESPSEATEARAGPKEPTSSSARIALPSRETANSLIDTFFSQYQVQYPILDQQEFSKAVTEFYARHNDSDGQNRPASGEVWTRFMLNMVLAISLMFMSNDHNESTTLSKGFTANAMADISLIMQTKNVKSVQCLLLLLLLSILDSSSAPVWYISGLCMRMCIDLGYHSETTIAISSNGNDTEVERISEADTKRRLFWVTYSFDRTLNILLGRPFTFDDFTVDIHLPRHSLEPSKRPQILHWLELQQLESEIVHKLHAVRLDVTGAGGEDTDLAQWTKEMAQRLKGWNSVALTLTDSDGHNVNWWGYWYRTALLILYRPSPSRPTLSTTDTLSCYEAAKDLIQLSYLRISEGLMDFTWIDLHFQFMSGVTLVFIVWKNTQARIKAKDDWISFKSCLFQWKTILVKLGVRWERIARAREALSKLADATIDLVEKDMMRSAGGGQRLPIHHNLEESRRDRRRSIIQQLRRQDSDGVSQRSLVAVGGETNMQDSSPRNMNLESSHRAINKVYGPTIDAETQHRPAAHTAEYGAQPMGENWAAFGTSTNTQQGLFDDAQSHNTISSMMPEDTWPLFHLSDVTVAPDELNFWAYLSAPMLGVEDMSTSQFNATGRPDDSFTNSILNFHGDFSNITPEMPVEYPEDGDYGYNAGQ</sequence>
<dbReference type="PROSITE" id="PS50850">
    <property type="entry name" value="MFS"/>
    <property type="match status" value="1"/>
</dbReference>
<dbReference type="GO" id="GO:0016020">
    <property type="term" value="C:membrane"/>
    <property type="evidence" value="ECO:0007669"/>
    <property type="project" value="UniProtKB-SubCell"/>
</dbReference>
<evidence type="ECO:0000313" key="11">
    <source>
        <dbReference type="EMBL" id="KAF4496204.1"/>
    </source>
</evidence>
<dbReference type="SMART" id="SM00906">
    <property type="entry name" value="Fungal_trans"/>
    <property type="match status" value="1"/>
</dbReference>
<dbReference type="PROSITE" id="PS00217">
    <property type="entry name" value="SUGAR_TRANSPORT_2"/>
    <property type="match status" value="1"/>
</dbReference>
<dbReference type="GO" id="GO:0005351">
    <property type="term" value="F:carbohydrate:proton symporter activity"/>
    <property type="evidence" value="ECO:0007669"/>
    <property type="project" value="TreeGrafter"/>
</dbReference>
<evidence type="ECO:0000256" key="5">
    <source>
        <dbReference type="ARBA" id="ARBA00022989"/>
    </source>
</evidence>
<dbReference type="OrthoDB" id="6612291at2759"/>
<dbReference type="InterPro" id="IPR036259">
    <property type="entry name" value="MFS_trans_sf"/>
</dbReference>
<dbReference type="PANTHER" id="PTHR48022">
    <property type="entry name" value="PLASTIDIC GLUCOSE TRANSPORTER 4"/>
    <property type="match status" value="1"/>
</dbReference>
<dbReference type="Gene3D" id="1.20.1250.20">
    <property type="entry name" value="MFS general substrate transporter like domains"/>
    <property type="match status" value="1"/>
</dbReference>
<feature type="transmembrane region" description="Helical" evidence="9">
    <location>
        <begin position="437"/>
        <end position="455"/>
    </location>
</feature>
<feature type="transmembrane region" description="Helical" evidence="9">
    <location>
        <begin position="788"/>
        <end position="808"/>
    </location>
</feature>
<evidence type="ECO:0000256" key="9">
    <source>
        <dbReference type="SAM" id="Phobius"/>
    </source>
</evidence>
<evidence type="ECO:0000256" key="8">
    <source>
        <dbReference type="SAM" id="MobiDB-lite"/>
    </source>
</evidence>
<feature type="transmembrane region" description="Helical" evidence="9">
    <location>
        <begin position="17"/>
        <end position="42"/>
    </location>
</feature>
<accession>A0A9P5EAV8</accession>
<feature type="transmembrane region" description="Helical" evidence="9">
    <location>
        <begin position="338"/>
        <end position="359"/>
    </location>
</feature>
<dbReference type="GO" id="GO:0008270">
    <property type="term" value="F:zinc ion binding"/>
    <property type="evidence" value="ECO:0007669"/>
    <property type="project" value="InterPro"/>
</dbReference>
<dbReference type="FunFam" id="1.20.1250.20:FF:000134">
    <property type="entry name" value="MFS sugar transporter protein"/>
    <property type="match status" value="1"/>
</dbReference>
<dbReference type="PROSITE" id="PS00216">
    <property type="entry name" value="SUGAR_TRANSPORT_1"/>
    <property type="match status" value="1"/>
</dbReference>
<dbReference type="InterPro" id="IPR005829">
    <property type="entry name" value="Sugar_transporter_CS"/>
</dbReference>
<feature type="transmembrane region" description="Helical" evidence="9">
    <location>
        <begin position="120"/>
        <end position="137"/>
    </location>
</feature>
<dbReference type="GO" id="GO:0000981">
    <property type="term" value="F:DNA-binding transcription factor activity, RNA polymerase II-specific"/>
    <property type="evidence" value="ECO:0007669"/>
    <property type="project" value="InterPro"/>
</dbReference>
<dbReference type="Pfam" id="PF00083">
    <property type="entry name" value="Sugar_tr"/>
    <property type="match status" value="1"/>
</dbReference>
<keyword evidence="12" id="KW-1185">Reference proteome</keyword>
<keyword evidence="4 9" id="KW-0812">Transmembrane</keyword>
<feature type="domain" description="Major facilitator superfamily (MFS) profile" evidence="10">
    <location>
        <begin position="21"/>
        <end position="459"/>
    </location>
</feature>
<feature type="region of interest" description="Disordered" evidence="8">
    <location>
        <begin position="597"/>
        <end position="617"/>
    </location>
</feature>
<feature type="transmembrane region" description="Helical" evidence="9">
    <location>
        <begin position="406"/>
        <end position="425"/>
    </location>
</feature>
<dbReference type="NCBIfam" id="TIGR00879">
    <property type="entry name" value="SP"/>
    <property type="match status" value="1"/>
</dbReference>
<proteinExistence type="inferred from homology"/>
<dbReference type="InterPro" id="IPR036864">
    <property type="entry name" value="Zn2-C6_fun-type_DNA-bd_sf"/>
</dbReference>
<dbReference type="InterPro" id="IPR005828">
    <property type="entry name" value="MFS_sugar_transport-like"/>
</dbReference>
<keyword evidence="3" id="KW-0813">Transport</keyword>
<reference evidence="11" key="1">
    <citation type="submission" date="2020-01" db="EMBL/GenBank/DDBJ databases">
        <title>Identification and distribution of gene clusters putatively required for synthesis of sphingolipid metabolism inhibitors in phylogenetically diverse species of the filamentous fungus Fusarium.</title>
        <authorList>
            <person name="Kim H.-S."/>
            <person name="Busman M."/>
            <person name="Brown D.W."/>
            <person name="Divon H."/>
            <person name="Uhlig S."/>
            <person name="Proctor R.H."/>
        </authorList>
    </citation>
    <scope>NUCLEOTIDE SEQUENCE</scope>
    <source>
        <strain evidence="11">NRRL 31653</strain>
    </source>
</reference>
<evidence type="ECO:0000256" key="6">
    <source>
        <dbReference type="ARBA" id="ARBA00023136"/>
    </source>
</evidence>
<evidence type="ECO:0000256" key="7">
    <source>
        <dbReference type="ARBA" id="ARBA00023242"/>
    </source>
</evidence>
<keyword evidence="6 9" id="KW-0472">Membrane</keyword>
<comment type="caution">
    <text evidence="11">The sequence shown here is derived from an EMBL/GenBank/DDBJ whole genome shotgun (WGS) entry which is preliminary data.</text>
</comment>
<dbReference type="PANTHER" id="PTHR48022:SF14">
    <property type="entry name" value="MAJOR FACILITATOR SUPERFAMILY (MFS) PROFILE DOMAIN-CONTAINING PROTEIN-RELATED"/>
    <property type="match status" value="1"/>
</dbReference>
<dbReference type="InterPro" id="IPR007219">
    <property type="entry name" value="XnlR_reg_dom"/>
</dbReference>
<comment type="subcellular location">
    <subcellularLocation>
        <location evidence="1">Membrane</location>
        <topology evidence="1">Multi-pass membrane protein</topology>
    </subcellularLocation>
</comment>
<evidence type="ECO:0000256" key="3">
    <source>
        <dbReference type="ARBA" id="ARBA00022448"/>
    </source>
</evidence>
<feature type="transmembrane region" description="Helical" evidence="9">
    <location>
        <begin position="371"/>
        <end position="394"/>
    </location>
</feature>
<feature type="region of interest" description="Disordered" evidence="8">
    <location>
        <begin position="654"/>
        <end position="681"/>
    </location>
</feature>
<protein>
    <submittedName>
        <fullName evidence="11">Purine utilization positive regulator</fullName>
    </submittedName>
</protein>
<name>A0A9P5EAV8_9HYPO</name>